<dbReference type="EMBL" id="WNZX01000004">
    <property type="protein sequence ID" value="MUG70372.1"/>
    <property type="molecule type" value="Genomic_DNA"/>
</dbReference>
<evidence type="ECO:0000256" key="1">
    <source>
        <dbReference type="SAM" id="MobiDB-lite"/>
    </source>
</evidence>
<keyword evidence="4" id="KW-1185">Reference proteome</keyword>
<evidence type="ECO:0000313" key="4">
    <source>
        <dbReference type="Proteomes" id="UP000450917"/>
    </source>
</evidence>
<dbReference type="AlphaFoldDB" id="A0A7X3CRL7"/>
<feature type="chain" id="PRO_5031406948" description="Copper chaperone NosL" evidence="2">
    <location>
        <begin position="25"/>
        <end position="184"/>
    </location>
</feature>
<proteinExistence type="predicted"/>
<dbReference type="PANTHER" id="PTHR41247:SF1">
    <property type="entry name" value="HTH-TYPE TRANSCRIPTIONAL REPRESSOR YCNK"/>
    <property type="match status" value="1"/>
</dbReference>
<accession>A0A7X3CRL7</accession>
<comment type="caution">
    <text evidence="3">The sequence shown here is derived from an EMBL/GenBank/DDBJ whole genome shotgun (WGS) entry which is preliminary data.</text>
</comment>
<organism evidence="3 4">
    <name type="scientific">Paenibacillus validus</name>
    <dbReference type="NCBI Taxonomy" id="44253"/>
    <lineage>
        <taxon>Bacteria</taxon>
        <taxon>Bacillati</taxon>
        <taxon>Bacillota</taxon>
        <taxon>Bacilli</taxon>
        <taxon>Bacillales</taxon>
        <taxon>Paenibacillaceae</taxon>
        <taxon>Paenibacillus</taxon>
    </lineage>
</organism>
<dbReference type="PANTHER" id="PTHR41247">
    <property type="entry name" value="HTH-TYPE TRANSCRIPTIONAL REPRESSOR YCNK"/>
    <property type="match status" value="1"/>
</dbReference>
<name>A0A7X3CRL7_9BACL</name>
<dbReference type="RefSeq" id="WP_155614314.1">
    <property type="nucleotide sequence ID" value="NZ_JBDLZV010000001.1"/>
</dbReference>
<dbReference type="PROSITE" id="PS51257">
    <property type="entry name" value="PROKAR_LIPOPROTEIN"/>
    <property type="match status" value="1"/>
</dbReference>
<evidence type="ECO:0000256" key="2">
    <source>
        <dbReference type="SAM" id="SignalP"/>
    </source>
</evidence>
<dbReference type="InterPro" id="IPR008719">
    <property type="entry name" value="N2O_reductase_NosL"/>
</dbReference>
<dbReference type="Pfam" id="PF05573">
    <property type="entry name" value="NosL"/>
    <property type="match status" value="1"/>
</dbReference>
<evidence type="ECO:0000313" key="3">
    <source>
        <dbReference type="EMBL" id="MUG70372.1"/>
    </source>
</evidence>
<keyword evidence="2" id="KW-0732">Signal</keyword>
<feature type="region of interest" description="Disordered" evidence="1">
    <location>
        <begin position="149"/>
        <end position="184"/>
    </location>
</feature>
<feature type="compositionally biased region" description="Basic and acidic residues" evidence="1">
    <location>
        <begin position="149"/>
        <end position="167"/>
    </location>
</feature>
<protein>
    <recommendedName>
        <fullName evidence="5">Copper chaperone NosL</fullName>
    </recommendedName>
</protein>
<gene>
    <name evidence="3" type="ORF">GNP93_06730</name>
</gene>
<sequence>MKKQAWSVLAVLFVIAMLSGCGQAKYQAIPIDEETDKCEICNMQVKDDAFAVQLTTKEGKTFKFDDLGCMNEWKRKNGTANIGAQFVRDYNNKEWIPYEDASYVYDPSFKSPMAYGIYAFKDKAEAQKFIDGQKKGKLMSAAELGTHSWERGKGSMDMGGNHDKNAHSESGGSMGAGDKGMHGK</sequence>
<feature type="signal peptide" evidence="2">
    <location>
        <begin position="1"/>
        <end position="24"/>
    </location>
</feature>
<reference evidence="3 4" key="1">
    <citation type="submission" date="2019-11" db="EMBL/GenBank/DDBJ databases">
        <title>Draft genome sequences of five Paenibacillus species of dairy origin.</title>
        <authorList>
            <person name="Olajide A.M."/>
            <person name="Chen S."/>
            <person name="Lapointe G."/>
        </authorList>
    </citation>
    <scope>NUCLEOTIDE SEQUENCE [LARGE SCALE GENOMIC DNA]</scope>
    <source>
        <strain evidence="3 4">2CS3</strain>
    </source>
</reference>
<evidence type="ECO:0008006" key="5">
    <source>
        <dbReference type="Google" id="ProtNLM"/>
    </source>
</evidence>
<dbReference type="Proteomes" id="UP000450917">
    <property type="component" value="Unassembled WGS sequence"/>
</dbReference>
<dbReference type="SUPFAM" id="SSF160387">
    <property type="entry name" value="NosL/MerB-like"/>
    <property type="match status" value="1"/>
</dbReference>